<keyword evidence="1" id="KW-0677">Repeat</keyword>
<dbReference type="Pfam" id="PF00084">
    <property type="entry name" value="Sushi"/>
    <property type="match status" value="1"/>
</dbReference>
<dbReference type="Proteomes" id="UP000276991">
    <property type="component" value="Unassembled WGS sequence"/>
</dbReference>
<evidence type="ECO:0000313" key="8">
    <source>
        <dbReference type="EMBL" id="VBB27084.1"/>
    </source>
</evidence>
<keyword evidence="2" id="KW-1015">Disulfide bond</keyword>
<evidence type="ECO:0000256" key="1">
    <source>
        <dbReference type="ARBA" id="ARBA00022737"/>
    </source>
</evidence>
<dbReference type="InterPro" id="IPR000436">
    <property type="entry name" value="Sushi_SCR_CCP_dom"/>
</dbReference>
<feature type="repeat" description="ANK" evidence="4">
    <location>
        <begin position="1112"/>
        <end position="1144"/>
    </location>
</feature>
<dbReference type="PANTHER" id="PTHR46130:SF3">
    <property type="entry name" value="CHROMOSOME UNDETERMINED SCAFFOLD_33, WHOLE GENOME SHOTGUN SEQUENCE"/>
    <property type="match status" value="1"/>
</dbReference>
<dbReference type="PROSITE" id="PS50923">
    <property type="entry name" value="SUSHI"/>
    <property type="match status" value="1"/>
</dbReference>
<evidence type="ECO:0000256" key="2">
    <source>
        <dbReference type="ARBA" id="ARBA00023157"/>
    </source>
</evidence>
<dbReference type="InterPro" id="IPR000800">
    <property type="entry name" value="Notch_dom"/>
</dbReference>
<proteinExistence type="predicted"/>
<dbReference type="CDD" id="cd00033">
    <property type="entry name" value="CCP"/>
    <property type="match status" value="1"/>
</dbReference>
<keyword evidence="9" id="KW-1185">Reference proteome</keyword>
<dbReference type="Gene3D" id="2.10.70.10">
    <property type="entry name" value="Complement Module, domain 1"/>
    <property type="match status" value="1"/>
</dbReference>
<name>A0A498SAL6_ACAVI</name>
<evidence type="ECO:0000313" key="9">
    <source>
        <dbReference type="Proteomes" id="UP000276991"/>
    </source>
</evidence>
<accession>A0A498SAL6</accession>
<dbReference type="InterPro" id="IPR036770">
    <property type="entry name" value="Ankyrin_rpt-contain_sf"/>
</dbReference>
<organism evidence="8 9">
    <name type="scientific">Acanthocheilonema viteae</name>
    <name type="common">Filarial nematode worm</name>
    <name type="synonym">Dipetalonema viteae</name>
    <dbReference type="NCBI Taxonomy" id="6277"/>
    <lineage>
        <taxon>Eukaryota</taxon>
        <taxon>Metazoa</taxon>
        <taxon>Ecdysozoa</taxon>
        <taxon>Nematoda</taxon>
        <taxon>Chromadorea</taxon>
        <taxon>Rhabditida</taxon>
        <taxon>Spirurina</taxon>
        <taxon>Spiruromorpha</taxon>
        <taxon>Filarioidea</taxon>
        <taxon>Onchocercidae</taxon>
        <taxon>Acanthocheilonema</taxon>
    </lineage>
</organism>
<dbReference type="PANTHER" id="PTHR46130">
    <property type="entry name" value="LAMGL DOMAIN-CONTAINING PROTEIN"/>
    <property type="match status" value="1"/>
</dbReference>
<dbReference type="GO" id="GO:0005615">
    <property type="term" value="C:extracellular space"/>
    <property type="evidence" value="ECO:0007669"/>
    <property type="project" value="TreeGrafter"/>
</dbReference>
<dbReference type="Pfam" id="PF25900">
    <property type="entry name" value="PAPPA"/>
    <property type="match status" value="1"/>
</dbReference>
<dbReference type="InterPro" id="IPR035976">
    <property type="entry name" value="Sushi/SCR/CCP_sf"/>
</dbReference>
<dbReference type="GO" id="GO:0007166">
    <property type="term" value="P:cell surface receptor signaling pathway"/>
    <property type="evidence" value="ECO:0007669"/>
    <property type="project" value="TreeGrafter"/>
</dbReference>
<dbReference type="Pfam" id="PF12796">
    <property type="entry name" value="Ank_2"/>
    <property type="match status" value="1"/>
</dbReference>
<evidence type="ECO:0000256" key="4">
    <source>
        <dbReference type="PROSITE-ProRule" id="PRU00023"/>
    </source>
</evidence>
<dbReference type="SMART" id="SM00004">
    <property type="entry name" value="NL"/>
    <property type="match status" value="1"/>
</dbReference>
<dbReference type="SUPFAM" id="SSF57535">
    <property type="entry name" value="Complement control module/SCR domain"/>
    <property type="match status" value="2"/>
</dbReference>
<comment type="caution">
    <text evidence="5">Lacks conserved residue(s) required for the propagation of feature annotation.</text>
</comment>
<dbReference type="InterPro" id="IPR043543">
    <property type="entry name" value="PAPPA/PAPPA2"/>
</dbReference>
<sequence>MEHEVERERTFDYPVSAIGVPDAEVCTASTKAWLPDVQDCDDESDKCTLKLKPDVETQLEKLSIWFAWNAASGIRFVKILFTDGTYDTFEQLYAHCDQPLTLRLTSPKRVKEVQIRTNNPFVSIDAVQFVSFPLNPLCSHCSPYRYRIYRTPPFPEGFKSTTNYQIIDSTVEEGITYTYSIAVESGGIEGLHSPSTTYFYNMNVCSDGKRSTDEECDDGNLNDGDASPSVCYIYEGDGECEPFERDGYSRDCKSISASTPHSHYYPTSVYVYSTILQRNCSLQLLSSASLTEGCNIRSSGWGACSQLTETGEVSLYASFPSEIFPTSVLIGFETVLSIGSKPVLSIIRVNLQYVNKTMISLEEKGILSCAQNPLEVAIPYTLVDRLSNVEAIHLYISNPSQIVITAIVLQSSRMFDLLTLQSCAAENKYFDPVGGFCVTKDCRSLSTASCTPLNIPKSQRECHGTVCTYTCNVGFIFENSQKTVIVQCLNGQWIGNVNLACQPIHCAIPKIEHAEVDCPNGRNYRDRCTFRCGNNAIMIGQINYIICEENGLWTVPEAFCQIVCPREGLLARNISYDSINCKVKRIYDTHTFYPVNTICKLNCRRQYRSSQMQSLHTRIRLVCSNDGVWIGPTCIPITCPSLKMVYIASYNCTNGFEIGSSCRIQCPGTTQHRYAVCKKDGTWSNRFQCLSPPTTCHSPPSMRDILFTCPRRLSPGIMCAVQCRKKGYDAVLEDIQSLQSGENLLVLRAVHNISCTISSTFYPQVDSLSCVRSCNREFMGDGWCDFQNNRGYCDWDGGDCCASTVRGGRVRMMFPSLCTSILCQCIDPFAAENTASSLGTDSPSNVLRERKNTIKRTIRYGQHHPITEPILHAVVGASPDMFTISLGDAVFLSQNDIQLDRNRYSSQHRQHDNKSKSISLKSAKDWETIERSVKNALTKKGDGMMIDSEDEELMEFHSSAGTIDYENDRPGSSMSDTTSSILCQSLGNFDGNNNAEVEDTVLPIIDFASQSRLMARIRDNKPNRKVPSRWDDDNDDGILTKDMNDPKEQVLTAAEDGNLESLKDLIGNNPSLLSARDADGYTALHRAAYSGHTDIVGYLLSIGANPEWNTNDGWTVLHCAATWSMFEVVALLLRHGVDVNSRSHGNLTPLHLAITSNQPEDRVITTVRYLLEAPGIDAAAISNCGDSPLRVAGRTSAKITEMLIRYFSKP</sequence>
<dbReference type="SUPFAM" id="SSF48403">
    <property type="entry name" value="Ankyrin repeat"/>
    <property type="match status" value="1"/>
</dbReference>
<gene>
    <name evidence="8" type="ORF">NAV_LOCUS1914</name>
</gene>
<feature type="repeat" description="ANK" evidence="4">
    <location>
        <begin position="1079"/>
        <end position="1111"/>
    </location>
</feature>
<dbReference type="EMBL" id="UPTC01000179">
    <property type="protein sequence ID" value="VBB27084.1"/>
    <property type="molecule type" value="Genomic_DNA"/>
</dbReference>
<dbReference type="AlphaFoldDB" id="A0A498SAL6"/>
<protein>
    <recommendedName>
        <fullName evidence="7">Sushi domain-containing protein</fullName>
    </recommendedName>
</protein>
<dbReference type="SMART" id="SM00248">
    <property type="entry name" value="ANK"/>
    <property type="match status" value="3"/>
</dbReference>
<evidence type="ECO:0000256" key="6">
    <source>
        <dbReference type="SAM" id="MobiDB-lite"/>
    </source>
</evidence>
<dbReference type="InterPro" id="IPR058897">
    <property type="entry name" value="PAPPA_SD_C"/>
</dbReference>
<dbReference type="Gene3D" id="1.25.40.20">
    <property type="entry name" value="Ankyrin repeat-containing domain"/>
    <property type="match status" value="1"/>
</dbReference>
<dbReference type="OrthoDB" id="536211at2759"/>
<evidence type="ECO:0000259" key="7">
    <source>
        <dbReference type="PROSITE" id="PS50923"/>
    </source>
</evidence>
<dbReference type="STRING" id="6277.A0A498SAL6"/>
<dbReference type="GO" id="GO:0004222">
    <property type="term" value="F:metalloendopeptidase activity"/>
    <property type="evidence" value="ECO:0007669"/>
    <property type="project" value="TreeGrafter"/>
</dbReference>
<reference evidence="8" key="1">
    <citation type="submission" date="2018-08" db="EMBL/GenBank/DDBJ databases">
        <authorList>
            <person name="Laetsch R D."/>
            <person name="Stevens L."/>
            <person name="Kumar S."/>
            <person name="Blaxter L. M."/>
        </authorList>
    </citation>
    <scope>NUCLEOTIDE SEQUENCE [LARGE SCALE GENOMIC DNA]</scope>
</reference>
<dbReference type="PROSITE" id="PS50297">
    <property type="entry name" value="ANK_REP_REGION"/>
    <property type="match status" value="2"/>
</dbReference>
<feature type="domain" description="Sushi" evidence="7">
    <location>
        <begin position="504"/>
        <end position="562"/>
    </location>
</feature>
<evidence type="ECO:0000256" key="5">
    <source>
        <dbReference type="PROSITE-ProRule" id="PRU00302"/>
    </source>
</evidence>
<keyword evidence="5" id="KW-0768">Sushi</keyword>
<dbReference type="GO" id="GO:0006508">
    <property type="term" value="P:proteolysis"/>
    <property type="evidence" value="ECO:0007669"/>
    <property type="project" value="TreeGrafter"/>
</dbReference>
<dbReference type="InterPro" id="IPR002110">
    <property type="entry name" value="Ankyrin_rpt"/>
</dbReference>
<dbReference type="SMART" id="SM00032">
    <property type="entry name" value="CCP"/>
    <property type="match status" value="4"/>
</dbReference>
<keyword evidence="3" id="KW-0325">Glycoprotein</keyword>
<keyword evidence="4" id="KW-0040">ANK repeat</keyword>
<dbReference type="PROSITE" id="PS50088">
    <property type="entry name" value="ANK_REPEAT"/>
    <property type="match status" value="2"/>
</dbReference>
<evidence type="ECO:0000256" key="3">
    <source>
        <dbReference type="ARBA" id="ARBA00023180"/>
    </source>
</evidence>
<feature type="region of interest" description="Disordered" evidence="6">
    <location>
        <begin position="1022"/>
        <end position="1042"/>
    </location>
</feature>
<dbReference type="PRINTS" id="PR01415">
    <property type="entry name" value="ANKYRIN"/>
</dbReference>